<sequence>MDLIRKLNAKLVALDYRNRVIAYSDSEDAQRFLDEILSAQPYRVTEIRIHDVCPYVWTNPDKWYAENTPLLRYQGPGASGDVALQTAG</sequence>
<organism evidence="1 2">
    <name type="scientific">Dongia soli</name>
    <dbReference type="NCBI Taxonomy" id="600628"/>
    <lineage>
        <taxon>Bacteria</taxon>
        <taxon>Pseudomonadati</taxon>
        <taxon>Pseudomonadota</taxon>
        <taxon>Alphaproteobacteria</taxon>
        <taxon>Rhodospirillales</taxon>
        <taxon>Dongiaceae</taxon>
        <taxon>Dongia</taxon>
    </lineage>
</organism>
<comment type="caution">
    <text evidence="1">The sequence shown here is derived from an EMBL/GenBank/DDBJ whole genome shotgun (WGS) entry which is preliminary data.</text>
</comment>
<gene>
    <name evidence="1" type="ORF">SMD27_20505</name>
</gene>
<evidence type="ECO:0000313" key="1">
    <source>
        <dbReference type="EMBL" id="MDY0885235.1"/>
    </source>
</evidence>
<evidence type="ECO:0000313" key="2">
    <source>
        <dbReference type="Proteomes" id="UP001279642"/>
    </source>
</evidence>
<accession>A0ABU5EFQ2</accession>
<dbReference type="RefSeq" id="WP_320510309.1">
    <property type="nucleotide sequence ID" value="NZ_JAXCLW010000008.1"/>
</dbReference>
<keyword evidence="2" id="KW-1185">Reference proteome</keyword>
<proteinExistence type="predicted"/>
<protein>
    <submittedName>
        <fullName evidence="1">Uncharacterized protein</fullName>
    </submittedName>
</protein>
<name>A0ABU5EFQ2_9PROT</name>
<reference evidence="1 2" key="1">
    <citation type="journal article" date="2016" name="Antonie Van Leeuwenhoek">
        <title>Dongia soli sp. nov., isolated from soil from Dokdo, Korea.</title>
        <authorList>
            <person name="Kim D.U."/>
            <person name="Lee H."/>
            <person name="Kim H."/>
            <person name="Kim S.G."/>
            <person name="Ka J.O."/>
        </authorList>
    </citation>
    <scope>NUCLEOTIDE SEQUENCE [LARGE SCALE GENOMIC DNA]</scope>
    <source>
        <strain evidence="1 2">D78</strain>
    </source>
</reference>
<dbReference type="Proteomes" id="UP001279642">
    <property type="component" value="Unassembled WGS sequence"/>
</dbReference>
<dbReference type="EMBL" id="JAXCLW010000008">
    <property type="protein sequence ID" value="MDY0885235.1"/>
    <property type="molecule type" value="Genomic_DNA"/>
</dbReference>